<evidence type="ECO:0000313" key="3">
    <source>
        <dbReference type="Proteomes" id="UP000317519"/>
    </source>
</evidence>
<proteinExistence type="predicted"/>
<evidence type="ECO:0000256" key="1">
    <source>
        <dbReference type="SAM" id="Phobius"/>
    </source>
</evidence>
<keyword evidence="1" id="KW-0812">Transmembrane</keyword>
<dbReference type="Proteomes" id="UP000317519">
    <property type="component" value="Unassembled WGS sequence"/>
</dbReference>
<organism evidence="2 3">
    <name type="scientific">Flavobacterium tiangeerense</name>
    <dbReference type="NCBI Taxonomy" id="459471"/>
    <lineage>
        <taxon>Bacteria</taxon>
        <taxon>Pseudomonadati</taxon>
        <taxon>Bacteroidota</taxon>
        <taxon>Flavobacteriia</taxon>
        <taxon>Flavobacteriales</taxon>
        <taxon>Flavobacteriaceae</taxon>
        <taxon>Flavobacterium</taxon>
    </lineage>
</organism>
<keyword evidence="1" id="KW-1133">Transmembrane helix</keyword>
<keyword evidence="3" id="KW-1185">Reference proteome</keyword>
<dbReference type="EMBL" id="VLKO01000004">
    <property type="protein sequence ID" value="TWI00411.1"/>
    <property type="molecule type" value="Genomic_DNA"/>
</dbReference>
<name>A0ABY3FK85_9FLAO</name>
<protein>
    <submittedName>
        <fullName evidence="2">Uncharacterized protein</fullName>
    </submittedName>
</protein>
<evidence type="ECO:0000313" key="2">
    <source>
        <dbReference type="EMBL" id="TWI00411.1"/>
    </source>
</evidence>
<feature type="transmembrane region" description="Helical" evidence="1">
    <location>
        <begin position="28"/>
        <end position="45"/>
    </location>
</feature>
<reference evidence="2 3" key="1">
    <citation type="journal article" date="2015" name="Stand. Genomic Sci.">
        <title>Genomic Encyclopedia of Bacterial and Archaeal Type Strains, Phase III: the genomes of soil and plant-associated and newly described type strains.</title>
        <authorList>
            <person name="Whitman W.B."/>
            <person name="Woyke T."/>
            <person name="Klenk H.P."/>
            <person name="Zhou Y."/>
            <person name="Lilburn T.G."/>
            <person name="Beck B.J."/>
            <person name="De Vos P."/>
            <person name="Vandamme P."/>
            <person name="Eisen J.A."/>
            <person name="Garrity G."/>
            <person name="Hugenholtz P."/>
            <person name="Kyrpides N.C."/>
        </authorList>
    </citation>
    <scope>NUCLEOTIDE SEQUENCE [LARGE SCALE GENOMIC DNA]</scope>
    <source>
        <strain evidence="2 3">CGMCC 1.6847</strain>
    </source>
</reference>
<sequence>MSCNQELNFYKGEYCIVILYYIINSKSYMINIFYSLFNCLFVIFFNELEINTNRVGPDYGVLDSFSYKEE</sequence>
<gene>
    <name evidence="2" type="ORF">IQ05_01057</name>
</gene>
<accession>A0ABY3FK85</accession>
<comment type="caution">
    <text evidence="2">The sequence shown here is derived from an EMBL/GenBank/DDBJ whole genome shotgun (WGS) entry which is preliminary data.</text>
</comment>
<keyword evidence="1" id="KW-0472">Membrane</keyword>